<comment type="caution">
    <text evidence="3">The sequence shown here is derived from an EMBL/GenBank/DDBJ whole genome shotgun (WGS) entry which is preliminary data.</text>
</comment>
<keyword evidence="1" id="KW-0472">Membrane</keyword>
<dbReference type="EMBL" id="DVHN01000033">
    <property type="protein sequence ID" value="HIR87870.1"/>
    <property type="molecule type" value="Genomic_DNA"/>
</dbReference>
<dbReference type="InterPro" id="IPR027383">
    <property type="entry name" value="Znf_put"/>
</dbReference>
<sequence length="114" mass="13659">MQCKEATSLIIPFIERELPEDKLKIFLEHIRNCKECREELEIYYTIHMYIEGIDRDWFSTYNFKGEFEKELKEANAYVRWTNIMSFFKDLITAFAIIGILIILTLQLQLWGLIG</sequence>
<keyword evidence="1" id="KW-1133">Transmembrane helix</keyword>
<reference evidence="3" key="1">
    <citation type="submission" date="2020-10" db="EMBL/GenBank/DDBJ databases">
        <authorList>
            <person name="Gilroy R."/>
        </authorList>
    </citation>
    <scope>NUCLEOTIDE SEQUENCE</scope>
    <source>
        <strain evidence="3">ChiW13-3771</strain>
    </source>
</reference>
<dbReference type="Pfam" id="PF13490">
    <property type="entry name" value="zf-HC2"/>
    <property type="match status" value="1"/>
</dbReference>
<keyword evidence="1" id="KW-0812">Transmembrane</keyword>
<reference evidence="3" key="2">
    <citation type="journal article" date="2021" name="PeerJ">
        <title>Extensive microbial diversity within the chicken gut microbiome revealed by metagenomics and culture.</title>
        <authorList>
            <person name="Gilroy R."/>
            <person name="Ravi A."/>
            <person name="Getino M."/>
            <person name="Pursley I."/>
            <person name="Horton D.L."/>
            <person name="Alikhan N.F."/>
            <person name="Baker D."/>
            <person name="Gharbi K."/>
            <person name="Hall N."/>
            <person name="Watson M."/>
            <person name="Adriaenssens E.M."/>
            <person name="Foster-Nyarko E."/>
            <person name="Jarju S."/>
            <person name="Secka A."/>
            <person name="Antonio M."/>
            <person name="Oren A."/>
            <person name="Chaudhuri R.R."/>
            <person name="La Ragione R."/>
            <person name="Hildebrand F."/>
            <person name="Pallen M.J."/>
        </authorList>
    </citation>
    <scope>NUCLEOTIDE SEQUENCE</scope>
    <source>
        <strain evidence="3">ChiW13-3771</strain>
    </source>
</reference>
<gene>
    <name evidence="3" type="ORF">IAC96_02865</name>
</gene>
<evidence type="ECO:0000313" key="4">
    <source>
        <dbReference type="Proteomes" id="UP000824201"/>
    </source>
</evidence>
<name>A0A9D1JCL3_9FIRM</name>
<organism evidence="3 4">
    <name type="scientific">Candidatus Fimimorpha faecalis</name>
    <dbReference type="NCBI Taxonomy" id="2840824"/>
    <lineage>
        <taxon>Bacteria</taxon>
        <taxon>Bacillati</taxon>
        <taxon>Bacillota</taxon>
        <taxon>Clostridia</taxon>
        <taxon>Eubacteriales</taxon>
        <taxon>Candidatus Fimimorpha</taxon>
    </lineage>
</organism>
<protein>
    <submittedName>
        <fullName evidence="3">Zf-HC2 domain-containing protein</fullName>
    </submittedName>
</protein>
<evidence type="ECO:0000256" key="1">
    <source>
        <dbReference type="SAM" id="Phobius"/>
    </source>
</evidence>
<evidence type="ECO:0000259" key="2">
    <source>
        <dbReference type="Pfam" id="PF13490"/>
    </source>
</evidence>
<feature type="transmembrane region" description="Helical" evidence="1">
    <location>
        <begin position="90"/>
        <end position="113"/>
    </location>
</feature>
<accession>A0A9D1JCL3</accession>
<feature type="domain" description="Putative zinc-finger" evidence="2">
    <location>
        <begin position="3"/>
        <end position="37"/>
    </location>
</feature>
<evidence type="ECO:0000313" key="3">
    <source>
        <dbReference type="EMBL" id="HIR87870.1"/>
    </source>
</evidence>
<proteinExistence type="predicted"/>
<dbReference type="Proteomes" id="UP000824201">
    <property type="component" value="Unassembled WGS sequence"/>
</dbReference>
<dbReference type="AlphaFoldDB" id="A0A9D1JCL3"/>